<dbReference type="InParanoid" id="A0A1D6IFH1"/>
<gene>
    <name evidence="3" type="ORF">ZEAMMB73_Zm00001d021782</name>
</gene>
<dbReference type="STRING" id="4577.A0A1D6IFH1"/>
<feature type="region of interest" description="Disordered" evidence="1">
    <location>
        <begin position="277"/>
        <end position="324"/>
    </location>
</feature>
<dbReference type="EMBL" id="CM007650">
    <property type="protein sequence ID" value="ONM58422.1"/>
    <property type="molecule type" value="Genomic_DNA"/>
</dbReference>
<protein>
    <submittedName>
        <fullName evidence="3">Uncharacterized protein</fullName>
    </submittedName>
</protein>
<sequence length="352" mass="38343">MRAEKRSRKAWLAAMPVLFGATKGAEVCSFKCQIAHWRQGHKDECHPPSVNTRHDDEEEKAEVGRAAKENVSVGVKQVAEMNKPDVGSETSDANHDLKSSNGKSKHMPSKAVCSSVEIPGGHKSNNTVEISQNVQSVDSSKMGSSIKHANFVEDGSSTEDLNEALPCNSHSSSLNINGHSSFVNKEFCNHSKEYQRAKDATVVEDCSQTNSTRANGATLSPTGILSHLNDIGSSFGPEMLQEAGAAHTYIESFAYRLYILIIRCVAPPLVPELDRDAVAPAGSGDRKAAKLGSWSSMSSNRGSKKRKSSSSSFGRRSTSTCEERQGVFRMLMSWNQESRFSNKIKTTTSKER</sequence>
<proteinExistence type="predicted"/>
<evidence type="ECO:0000256" key="2">
    <source>
        <dbReference type="SAM" id="SignalP"/>
    </source>
</evidence>
<name>A0A1D6IFH1_MAIZE</name>
<feature type="region of interest" description="Disordered" evidence="1">
    <location>
        <begin position="41"/>
        <end position="110"/>
    </location>
</feature>
<accession>A0A1D6IFH1</accession>
<feature type="signal peptide" evidence="2">
    <location>
        <begin position="1"/>
        <end position="24"/>
    </location>
</feature>
<organism evidence="3">
    <name type="scientific">Zea mays</name>
    <name type="common">Maize</name>
    <dbReference type="NCBI Taxonomy" id="4577"/>
    <lineage>
        <taxon>Eukaryota</taxon>
        <taxon>Viridiplantae</taxon>
        <taxon>Streptophyta</taxon>
        <taxon>Embryophyta</taxon>
        <taxon>Tracheophyta</taxon>
        <taxon>Spermatophyta</taxon>
        <taxon>Magnoliopsida</taxon>
        <taxon>Liliopsida</taxon>
        <taxon>Poales</taxon>
        <taxon>Poaceae</taxon>
        <taxon>PACMAD clade</taxon>
        <taxon>Panicoideae</taxon>
        <taxon>Andropogonodae</taxon>
        <taxon>Andropogoneae</taxon>
        <taxon>Tripsacinae</taxon>
        <taxon>Zea</taxon>
    </lineage>
</organism>
<feature type="compositionally biased region" description="Low complexity" evidence="1">
    <location>
        <begin position="309"/>
        <end position="319"/>
    </location>
</feature>
<feature type="compositionally biased region" description="Low complexity" evidence="1">
    <location>
        <begin position="292"/>
        <end position="301"/>
    </location>
</feature>
<feature type="chain" id="PRO_5010805307" evidence="2">
    <location>
        <begin position="25"/>
        <end position="352"/>
    </location>
</feature>
<evidence type="ECO:0000256" key="1">
    <source>
        <dbReference type="SAM" id="MobiDB-lite"/>
    </source>
</evidence>
<dbReference type="AlphaFoldDB" id="A0A1D6IFH1"/>
<reference evidence="3" key="1">
    <citation type="submission" date="2015-12" db="EMBL/GenBank/DDBJ databases">
        <title>Update maize B73 reference genome by single molecule sequencing technologies.</title>
        <authorList>
            <consortium name="Maize Genome Sequencing Project"/>
            <person name="Ware D."/>
        </authorList>
    </citation>
    <scope>NUCLEOTIDE SEQUENCE [LARGE SCALE GENOMIC DNA]</scope>
    <source>
        <tissue evidence="3">Seedling</tissue>
    </source>
</reference>
<evidence type="ECO:0000313" key="3">
    <source>
        <dbReference type="EMBL" id="ONM58422.1"/>
    </source>
</evidence>
<keyword evidence="2" id="KW-0732">Signal</keyword>